<feature type="region of interest" description="Disordered" evidence="5">
    <location>
        <begin position="56"/>
        <end position="278"/>
    </location>
</feature>
<evidence type="ECO:0000256" key="5">
    <source>
        <dbReference type="SAM" id="MobiDB-lite"/>
    </source>
</evidence>
<feature type="compositionally biased region" description="Basic and acidic residues" evidence="5">
    <location>
        <begin position="56"/>
        <end position="92"/>
    </location>
</feature>
<dbReference type="STRING" id="64571.A0A1Y2GS52"/>
<evidence type="ECO:0000256" key="3">
    <source>
        <dbReference type="ARBA" id="ARBA00023054"/>
    </source>
</evidence>
<evidence type="ECO:0000256" key="1">
    <source>
        <dbReference type="ARBA" id="ARBA00004604"/>
    </source>
</evidence>
<accession>A0A1Y2GS52</accession>
<dbReference type="Proteomes" id="UP000193648">
    <property type="component" value="Unassembled WGS sequence"/>
</dbReference>
<dbReference type="PANTHER" id="PTHR14577:SF0">
    <property type="entry name" value="NUCLEOLAR PROTEIN 12"/>
    <property type="match status" value="1"/>
</dbReference>
<organism evidence="6 7">
    <name type="scientific">Lobosporangium transversale</name>
    <dbReference type="NCBI Taxonomy" id="64571"/>
    <lineage>
        <taxon>Eukaryota</taxon>
        <taxon>Fungi</taxon>
        <taxon>Fungi incertae sedis</taxon>
        <taxon>Mucoromycota</taxon>
        <taxon>Mortierellomycotina</taxon>
        <taxon>Mortierellomycetes</taxon>
        <taxon>Mortierellales</taxon>
        <taxon>Mortierellaceae</taxon>
        <taxon>Lobosporangium</taxon>
    </lineage>
</organism>
<dbReference type="GeneID" id="33569516"/>
<gene>
    <name evidence="6" type="ORF">BCR41DRAFT_385483</name>
</gene>
<comment type="caution">
    <text evidence="6">The sequence shown here is derived from an EMBL/GenBank/DDBJ whole genome shotgun (WGS) entry which is preliminary data.</text>
</comment>
<evidence type="ECO:0000256" key="4">
    <source>
        <dbReference type="ARBA" id="ARBA00023242"/>
    </source>
</evidence>
<dbReference type="AlphaFoldDB" id="A0A1Y2GS52"/>
<feature type="compositionally biased region" description="Polar residues" evidence="5">
    <location>
        <begin position="1"/>
        <end position="12"/>
    </location>
</feature>
<sequence>MSNNAQLLSSGSEVYAKKRKARKEQVAEVTFDTEARKEYLTGFHKRKVHRQNVAREIAKKKEHEEKLEARKEARAARKEMQEEKLKEYEKYRRQLKIKYGEPLSDEEEDKSVFSGDEQEGNESGSDDEKVKGQKTKPKKSEFKTKTSLTTVTVIEDMNQDDGLFGLPKNNTATMEKNQKKKSKGSSASSGTNAKDNDNDDDDEGENDSDRKRRKIGSSSATTLKGANKIKNAKEKKKFRYEGKMQRKITAIKDRSRSNRSSGGREDRGKKNGRGRGRR</sequence>
<name>A0A1Y2GS52_9FUNG</name>
<comment type="similarity">
    <text evidence="2">Belongs to the RRP17 family.</text>
</comment>
<feature type="region of interest" description="Disordered" evidence="5">
    <location>
        <begin position="1"/>
        <end position="21"/>
    </location>
</feature>
<dbReference type="InParanoid" id="A0A1Y2GS52"/>
<dbReference type="OrthoDB" id="551633at2759"/>
<proteinExistence type="inferred from homology"/>
<evidence type="ECO:0000256" key="2">
    <source>
        <dbReference type="ARBA" id="ARBA00007175"/>
    </source>
</evidence>
<comment type="subcellular location">
    <subcellularLocation>
        <location evidence="1">Nucleus</location>
        <location evidence="1">Nucleolus</location>
    </subcellularLocation>
</comment>
<feature type="compositionally biased region" description="Acidic residues" evidence="5">
    <location>
        <begin position="197"/>
        <end position="206"/>
    </location>
</feature>
<dbReference type="EMBL" id="MCFF01000012">
    <property type="protein sequence ID" value="ORZ20977.1"/>
    <property type="molecule type" value="Genomic_DNA"/>
</dbReference>
<evidence type="ECO:0000313" key="6">
    <source>
        <dbReference type="EMBL" id="ORZ20977.1"/>
    </source>
</evidence>
<dbReference type="Pfam" id="PF09805">
    <property type="entry name" value="Nop25"/>
    <property type="match status" value="1"/>
</dbReference>
<dbReference type="PANTHER" id="PTHR14577">
    <property type="entry name" value="NUCLEOLAR PROTEIN 12"/>
    <property type="match status" value="1"/>
</dbReference>
<reference evidence="6 7" key="1">
    <citation type="submission" date="2016-07" db="EMBL/GenBank/DDBJ databases">
        <title>Pervasive Adenine N6-methylation of Active Genes in Fungi.</title>
        <authorList>
            <consortium name="DOE Joint Genome Institute"/>
            <person name="Mondo S.J."/>
            <person name="Dannebaum R.O."/>
            <person name="Kuo R.C."/>
            <person name="Labutti K."/>
            <person name="Haridas S."/>
            <person name="Kuo A."/>
            <person name="Salamov A."/>
            <person name="Ahrendt S.R."/>
            <person name="Lipzen A."/>
            <person name="Sullivan W."/>
            <person name="Andreopoulos W.B."/>
            <person name="Clum A."/>
            <person name="Lindquist E."/>
            <person name="Daum C."/>
            <person name="Ramamoorthy G.K."/>
            <person name="Gryganskyi A."/>
            <person name="Culley D."/>
            <person name="Magnuson J.K."/>
            <person name="James T.Y."/>
            <person name="O'Malley M.A."/>
            <person name="Stajich J.E."/>
            <person name="Spatafora J.W."/>
            <person name="Visel A."/>
            <person name="Grigoriev I.V."/>
        </authorList>
    </citation>
    <scope>NUCLEOTIDE SEQUENCE [LARGE SCALE GENOMIC DNA]</scope>
    <source>
        <strain evidence="6 7">NRRL 3116</strain>
    </source>
</reference>
<dbReference type="GO" id="GO:0019843">
    <property type="term" value="F:rRNA binding"/>
    <property type="evidence" value="ECO:0007669"/>
    <property type="project" value="TreeGrafter"/>
</dbReference>
<dbReference type="InterPro" id="IPR019186">
    <property type="entry name" value="Nucleolar_protein_12"/>
</dbReference>
<dbReference type="RefSeq" id="XP_021882886.1">
    <property type="nucleotide sequence ID" value="XM_022027673.1"/>
</dbReference>
<keyword evidence="3" id="KW-0175">Coiled coil</keyword>
<keyword evidence="7" id="KW-1185">Reference proteome</keyword>
<feature type="compositionally biased region" description="Basic and acidic residues" evidence="5">
    <location>
        <begin position="239"/>
        <end position="269"/>
    </location>
</feature>
<evidence type="ECO:0000313" key="7">
    <source>
        <dbReference type="Proteomes" id="UP000193648"/>
    </source>
</evidence>
<protein>
    <submittedName>
        <fullName evidence="6">Nucleolar protein 12-domain-containing protein</fullName>
    </submittedName>
</protein>
<feature type="compositionally biased region" description="Low complexity" evidence="5">
    <location>
        <begin position="184"/>
        <end position="193"/>
    </location>
</feature>
<keyword evidence="4" id="KW-0539">Nucleus</keyword>
<dbReference type="GO" id="GO:0005730">
    <property type="term" value="C:nucleolus"/>
    <property type="evidence" value="ECO:0007669"/>
    <property type="project" value="UniProtKB-SubCell"/>
</dbReference>